<feature type="region of interest" description="Disordered" evidence="2">
    <location>
        <begin position="336"/>
        <end position="383"/>
    </location>
</feature>
<dbReference type="Gene3D" id="1.10.238.10">
    <property type="entry name" value="EF-hand"/>
    <property type="match status" value="6"/>
</dbReference>
<dbReference type="Proteomes" id="UP000663829">
    <property type="component" value="Unassembled WGS sequence"/>
</dbReference>
<dbReference type="SMART" id="SM00054">
    <property type="entry name" value="EFh"/>
    <property type="match status" value="6"/>
</dbReference>
<dbReference type="SUPFAM" id="SSF47473">
    <property type="entry name" value="EF-hand"/>
    <property type="match status" value="4"/>
</dbReference>
<comment type="caution">
    <text evidence="4">The sequence shown here is derived from an EMBL/GenBank/DDBJ whole genome shotgun (WGS) entry which is preliminary data.</text>
</comment>
<feature type="region of interest" description="Disordered" evidence="2">
    <location>
        <begin position="111"/>
        <end position="145"/>
    </location>
</feature>
<dbReference type="PROSITE" id="PS50222">
    <property type="entry name" value="EF_HAND_2"/>
    <property type="match status" value="2"/>
</dbReference>
<dbReference type="InterPro" id="IPR002048">
    <property type="entry name" value="EF_hand_dom"/>
</dbReference>
<keyword evidence="6" id="KW-1185">Reference proteome</keyword>
<feature type="region of interest" description="Disordered" evidence="2">
    <location>
        <begin position="26"/>
        <end position="91"/>
    </location>
</feature>
<feature type="domain" description="EF-hand" evidence="3">
    <location>
        <begin position="929"/>
        <end position="964"/>
    </location>
</feature>
<feature type="compositionally biased region" description="Low complexity" evidence="2">
    <location>
        <begin position="119"/>
        <end position="129"/>
    </location>
</feature>
<dbReference type="PANTHER" id="PTHR20875">
    <property type="entry name" value="EF-HAND CALCIUM-BINDING DOMAIN-CONTAINING PROTEIN 6-RELATED"/>
    <property type="match status" value="1"/>
</dbReference>
<dbReference type="InterPro" id="IPR011992">
    <property type="entry name" value="EF-hand-dom_pair"/>
</dbReference>
<evidence type="ECO:0000313" key="6">
    <source>
        <dbReference type="Proteomes" id="UP000663829"/>
    </source>
</evidence>
<evidence type="ECO:0000256" key="1">
    <source>
        <dbReference type="ARBA" id="ARBA00022837"/>
    </source>
</evidence>
<feature type="compositionally biased region" description="Low complexity" evidence="2">
    <location>
        <begin position="343"/>
        <end position="357"/>
    </location>
</feature>
<dbReference type="EMBL" id="CAJNOQ010003511">
    <property type="protein sequence ID" value="CAF1016120.1"/>
    <property type="molecule type" value="Genomic_DNA"/>
</dbReference>
<reference evidence="4" key="1">
    <citation type="submission" date="2021-02" db="EMBL/GenBank/DDBJ databases">
        <authorList>
            <person name="Nowell W R."/>
        </authorList>
    </citation>
    <scope>NUCLEOTIDE SEQUENCE</scope>
</reference>
<dbReference type="AlphaFoldDB" id="A0A814I237"/>
<name>A0A814I237_9BILA</name>
<gene>
    <name evidence="4" type="ORF">GPM918_LOCUS14528</name>
    <name evidence="5" type="ORF">SRO942_LOCUS14528</name>
</gene>
<organism evidence="4 6">
    <name type="scientific">Didymodactylos carnosus</name>
    <dbReference type="NCBI Taxonomy" id="1234261"/>
    <lineage>
        <taxon>Eukaryota</taxon>
        <taxon>Metazoa</taxon>
        <taxon>Spiralia</taxon>
        <taxon>Gnathifera</taxon>
        <taxon>Rotifera</taxon>
        <taxon>Eurotatoria</taxon>
        <taxon>Bdelloidea</taxon>
        <taxon>Philodinida</taxon>
        <taxon>Philodinidae</taxon>
        <taxon>Didymodactylos</taxon>
    </lineage>
</organism>
<evidence type="ECO:0000313" key="4">
    <source>
        <dbReference type="EMBL" id="CAF1016120.1"/>
    </source>
</evidence>
<feature type="domain" description="EF-hand" evidence="3">
    <location>
        <begin position="551"/>
        <end position="586"/>
    </location>
</feature>
<dbReference type="GO" id="GO:0005509">
    <property type="term" value="F:calcium ion binding"/>
    <property type="evidence" value="ECO:0007669"/>
    <property type="project" value="InterPro"/>
</dbReference>
<dbReference type="InterPro" id="IPR018247">
    <property type="entry name" value="EF_Hand_1_Ca_BS"/>
</dbReference>
<feature type="compositionally biased region" description="Polar residues" evidence="2">
    <location>
        <begin position="358"/>
        <end position="383"/>
    </location>
</feature>
<protein>
    <recommendedName>
        <fullName evidence="3">EF-hand domain-containing protein</fullName>
    </recommendedName>
</protein>
<dbReference type="Proteomes" id="UP000681722">
    <property type="component" value="Unassembled WGS sequence"/>
</dbReference>
<feature type="compositionally biased region" description="Basic residues" evidence="2">
    <location>
        <begin position="667"/>
        <end position="676"/>
    </location>
</feature>
<dbReference type="EMBL" id="CAJOBC010003511">
    <property type="protein sequence ID" value="CAF3787675.1"/>
    <property type="molecule type" value="Genomic_DNA"/>
</dbReference>
<dbReference type="InterPro" id="IPR052603">
    <property type="entry name" value="EFCB6"/>
</dbReference>
<feature type="region of interest" description="Disordered" evidence="2">
    <location>
        <begin position="657"/>
        <end position="683"/>
    </location>
</feature>
<keyword evidence="1" id="KW-0106">Calcium</keyword>
<evidence type="ECO:0000313" key="5">
    <source>
        <dbReference type="EMBL" id="CAF3787675.1"/>
    </source>
</evidence>
<proteinExistence type="predicted"/>
<dbReference type="PANTHER" id="PTHR20875:SF5">
    <property type="entry name" value="EF-HAND DOMAIN-CONTAINING PROTEIN"/>
    <property type="match status" value="1"/>
</dbReference>
<evidence type="ECO:0000256" key="2">
    <source>
        <dbReference type="SAM" id="MobiDB-lite"/>
    </source>
</evidence>
<sequence length="998" mass="116927">MTLPKIEHPSMRMNTFDRANLDVRGSSRAQNGRNSIERPSNDFITGRPLASELDSYPLSPSRQQQQNKRRHNSRSFNEGKSKQHLTPLTDYSKIPDNVEAVYGTDSNKVRLPIFGYRPDSTTSSYNDNNNGGGGSKQPPPTPSTNRIIIDELESTLREKVRTNLHDIRTKFKNADPEGNGCVSKEALGHIIAAIFGPSRQIGPSQVDKLLDRFGLKTQMKISFEDFTNSMFNGQNVPDWVRQSPRNFMFEQPKRTAMQMFLILKEKARTKHRDLVTICPALDGGPSNRIFKAQFYNWLNEMGYKMKDNEFDKLWDKFDTDGFHAVNSDKFIKRLTNDPITEVNQRPPQQSPRPQNQNGGFRSSYSDTNVDQPTQQVPQTARTQSLDENHIQNWLSYKFPQGFDQLQKSFENIDKKQIGTIPRDRFLDELKKFGLKLETSLLEFFLKRIGVDVKGEKSAIPYKDVLQAFKARVSTDKNKKNDTINQSYVFNIRDWHGPGLGRRLFFLGRAWPNSKFLSMRGFVIYVYTRPRDDPSEEKYLPIEKQLHEMLKMKYSQIMSAMKKIDRSQTNTISHQDFRSAIEDLFEFPLRPDEFYQILRHIPQDEHGKVKYLEYLQQFKNVPTEKELKKQQENARDIQEQDVNVPDWDYMRSEDIRERLDQEHTHANPARRKAKEKKKHQDEFDDDSLTGFTRSVDELREIIKTLIRNRYKEIEDEFKILDKSSYGELTQDMMFDLFKRLDVKPPITRSEVKLLWTRCHLKVNNNLDFYQFLREFGYTKRSATYPNAKRNPPRRGDCDFLLTSRKLYGDNILVHGSALNAIRSNWDELRREFMELDPYRTGYIMSEEFDDILYEICPVVNHEDLDTFKFKFKIGNDGRINYVKFLKYHSPVPEMMAQVDNNMSIQDSPRASADRSILSQVMNKLRRKLTDNFKPLRRAFKQRDVDNTGSVPVLAFKDLLKSFKCNFNDEEFYILTSQIDTKMDGSINYNYFLNNYVKPT</sequence>
<evidence type="ECO:0000259" key="3">
    <source>
        <dbReference type="PROSITE" id="PS50222"/>
    </source>
</evidence>
<dbReference type="OrthoDB" id="26525at2759"/>
<dbReference type="PROSITE" id="PS00018">
    <property type="entry name" value="EF_HAND_1"/>
    <property type="match status" value="1"/>
</dbReference>
<accession>A0A814I237</accession>